<feature type="region of interest" description="Disordered" evidence="1">
    <location>
        <begin position="658"/>
        <end position="737"/>
    </location>
</feature>
<organism evidence="2 3">
    <name type="scientific">Rotaria sordida</name>
    <dbReference type="NCBI Taxonomy" id="392033"/>
    <lineage>
        <taxon>Eukaryota</taxon>
        <taxon>Metazoa</taxon>
        <taxon>Spiralia</taxon>
        <taxon>Gnathifera</taxon>
        <taxon>Rotifera</taxon>
        <taxon>Eurotatoria</taxon>
        <taxon>Bdelloidea</taxon>
        <taxon>Philodinida</taxon>
        <taxon>Philodinidae</taxon>
        <taxon>Rotaria</taxon>
    </lineage>
</organism>
<evidence type="ECO:0000313" key="2">
    <source>
        <dbReference type="EMBL" id="CAF0799131.1"/>
    </source>
</evidence>
<protein>
    <submittedName>
        <fullName evidence="2">Uncharacterized protein</fullName>
    </submittedName>
</protein>
<accession>A0A813SQA1</accession>
<proteinExistence type="predicted"/>
<gene>
    <name evidence="2" type="ORF">JXQ802_LOCUS4132</name>
</gene>
<feature type="compositionally biased region" description="Basic residues" evidence="1">
    <location>
        <begin position="396"/>
        <end position="416"/>
    </location>
</feature>
<feature type="compositionally biased region" description="Basic and acidic residues" evidence="1">
    <location>
        <begin position="465"/>
        <end position="477"/>
    </location>
</feature>
<feature type="compositionally biased region" description="Basic and acidic residues" evidence="1">
    <location>
        <begin position="493"/>
        <end position="504"/>
    </location>
</feature>
<feature type="compositionally biased region" description="Basic residues" evidence="1">
    <location>
        <begin position="454"/>
        <end position="464"/>
    </location>
</feature>
<feature type="compositionally biased region" description="Basic and acidic residues" evidence="1">
    <location>
        <begin position="620"/>
        <end position="634"/>
    </location>
</feature>
<feature type="region of interest" description="Disordered" evidence="1">
    <location>
        <begin position="620"/>
        <end position="643"/>
    </location>
</feature>
<sequence>MTKGGSSKPTMLGRLIFGEKRKQHASPARHRSATQNGGTMADVLSSSGCNANKNLINLHDWAVWRMHLNEQMGNGMTERTDLKHMRQFLHSNPFYQQHSRDPSNGRYNGVRLLFSIPHAKLKSELIDGSRGGLNKNINMDIGDTTTYDQNNVLSNSDDRTIASVNSVSAGSPMVIDRTINQLLPKGLIGNSGSFLPTNESMTTVDISRIRRSIRTPFTASDRVHSTLQKAVKDGNVLEKIKAFEMQAAAAQAELTIKLGGGGGGGGGSGGSGGINHRMQSIASSIQSTAAYRTLSPAMIHPIQHPISPMPIQHEPQQQQQYIRSHRSRHIYPTQPRYDGNLGPMMGRQSRKGAHVLEPALGDIILKRRTPSQKTVNDEDYSVTAISSMALPVAQGHNHRQQHYHHRTSASRSRHRKETVPDNKCTSHSHENVQKKSQQKQKETTIPSSSSTKTSTRHRWLKGHKDKSIETVTEKVKQDSSTNKSNKKNKTKKKNVEQEKVDSKTQIKSSVSKGKILSDNNRVYGVPNTTVNEQTKFETISPQPPSRIDEENESDREEENIENQNGRMSKKQEEKLIQSKQCDTTVEINVERQLNKTQYQQKLSSNDGEILSKIEDDTSLRFSRPTDDHAHHSELNDEDDECKSEGDVFIEESSLTNINSLQQQQQQQQQQLPTNVIRRHSSQPSAEKIPSDRRWQWSKESGGLIDTGNRKKKQQSTTNLSSKDKINQDEEQVVYETPQSEQIQTSLCNTQTLNKKQSSITTTIENNDEQNTNNNNNNNKQISKQILHAILNSMTNNQEQSTMNEFFENGPHTNPEETLTNIASTA</sequence>
<dbReference type="AlphaFoldDB" id="A0A813SQA1"/>
<name>A0A813SQA1_9BILA</name>
<dbReference type="Proteomes" id="UP000663870">
    <property type="component" value="Unassembled WGS sequence"/>
</dbReference>
<keyword evidence="3" id="KW-1185">Reference proteome</keyword>
<feature type="compositionally biased region" description="Low complexity" evidence="1">
    <location>
        <begin position="661"/>
        <end position="670"/>
    </location>
</feature>
<reference evidence="2" key="1">
    <citation type="submission" date="2021-02" db="EMBL/GenBank/DDBJ databases">
        <authorList>
            <person name="Nowell W R."/>
        </authorList>
    </citation>
    <scope>NUCLEOTIDE SEQUENCE</scope>
</reference>
<feature type="compositionally biased region" description="Basic residues" evidence="1">
    <location>
        <begin position="21"/>
        <end position="32"/>
    </location>
</feature>
<feature type="compositionally biased region" description="Low complexity" evidence="1">
    <location>
        <begin position="443"/>
        <end position="453"/>
    </location>
</feature>
<feature type="region of interest" description="Disordered" evidence="1">
    <location>
        <begin position="19"/>
        <end position="41"/>
    </location>
</feature>
<feature type="compositionally biased region" description="Acidic residues" evidence="1">
    <location>
        <begin position="549"/>
        <end position="560"/>
    </location>
</feature>
<comment type="caution">
    <text evidence="2">The sequence shown here is derived from an EMBL/GenBank/DDBJ whole genome shotgun (WGS) entry which is preliminary data.</text>
</comment>
<feature type="region of interest" description="Disordered" evidence="1">
    <location>
        <begin position="394"/>
        <end position="575"/>
    </location>
</feature>
<dbReference type="EMBL" id="CAJNOL010000057">
    <property type="protein sequence ID" value="CAF0799131.1"/>
    <property type="molecule type" value="Genomic_DNA"/>
</dbReference>
<evidence type="ECO:0000256" key="1">
    <source>
        <dbReference type="SAM" id="MobiDB-lite"/>
    </source>
</evidence>
<evidence type="ECO:0000313" key="3">
    <source>
        <dbReference type="Proteomes" id="UP000663870"/>
    </source>
</evidence>
<feature type="compositionally biased region" description="Polar residues" evidence="1">
    <location>
        <begin position="526"/>
        <end position="540"/>
    </location>
</feature>